<dbReference type="InterPro" id="IPR042208">
    <property type="entry name" value="D-ser_dehydrat-like_sf"/>
</dbReference>
<dbReference type="EMBL" id="OCMF01000001">
    <property type="protein sequence ID" value="SOC79964.1"/>
    <property type="molecule type" value="Genomic_DNA"/>
</dbReference>
<dbReference type="GO" id="GO:0036088">
    <property type="term" value="P:D-serine catabolic process"/>
    <property type="evidence" value="ECO:0007669"/>
    <property type="project" value="TreeGrafter"/>
</dbReference>
<dbReference type="SUPFAM" id="SSF51419">
    <property type="entry name" value="PLP-binding barrel"/>
    <property type="match status" value="1"/>
</dbReference>
<dbReference type="InterPro" id="IPR001608">
    <property type="entry name" value="Ala_racemase_N"/>
</dbReference>
<reference evidence="5" key="1">
    <citation type="submission" date="2017-09" db="EMBL/GenBank/DDBJ databases">
        <authorList>
            <person name="Varghese N."/>
            <person name="Submissions S."/>
        </authorList>
    </citation>
    <scope>NUCLEOTIDE SEQUENCE [LARGE SCALE GENOMIC DNA]</scope>
    <source>
        <strain evidence="5">CGMCC 1.12641</strain>
    </source>
</reference>
<dbReference type="InterPro" id="IPR029066">
    <property type="entry name" value="PLP-binding_barrel"/>
</dbReference>
<keyword evidence="2" id="KW-0456">Lyase</keyword>
<evidence type="ECO:0000313" key="5">
    <source>
        <dbReference type="Proteomes" id="UP000219193"/>
    </source>
</evidence>
<dbReference type="Gene3D" id="3.20.20.10">
    <property type="entry name" value="Alanine racemase"/>
    <property type="match status" value="1"/>
</dbReference>
<dbReference type="SMART" id="SM01119">
    <property type="entry name" value="D-ser_dehydrat"/>
    <property type="match status" value="1"/>
</dbReference>
<dbReference type="PANTHER" id="PTHR28004:SF2">
    <property type="entry name" value="D-SERINE DEHYDRATASE"/>
    <property type="match status" value="1"/>
</dbReference>
<evidence type="ECO:0000256" key="1">
    <source>
        <dbReference type="ARBA" id="ARBA00005323"/>
    </source>
</evidence>
<protein>
    <submittedName>
        <fullName evidence="4">D-serine deaminase, pyridoxal phosphate-dependent</fullName>
    </submittedName>
</protein>
<accession>A0A285X5A5</accession>
<evidence type="ECO:0000313" key="4">
    <source>
        <dbReference type="EMBL" id="SOC79964.1"/>
    </source>
</evidence>
<dbReference type="AlphaFoldDB" id="A0A285X5A5"/>
<gene>
    <name evidence="4" type="ORF">SAMN06296241_1505</name>
</gene>
<feature type="domain" description="D-serine dehydratase-like" evidence="3">
    <location>
        <begin position="249"/>
        <end position="356"/>
    </location>
</feature>
<comment type="similarity">
    <text evidence="1">Belongs to the DSD1 family.</text>
</comment>
<dbReference type="InterPro" id="IPR051466">
    <property type="entry name" value="D-amino_acid_metab_enzyme"/>
</dbReference>
<evidence type="ECO:0000256" key="2">
    <source>
        <dbReference type="ARBA" id="ARBA00023239"/>
    </source>
</evidence>
<dbReference type="Gene3D" id="2.40.37.20">
    <property type="entry name" value="D-serine dehydratase-like domain"/>
    <property type="match status" value="1"/>
</dbReference>
<sequence length="365" mass="40636">MLDIIRPTLLLSQSICKDNIRKMVRKAERHGLQLIPHFKTHQSARVGDWFKEAGVTAVTVTSVKMAEYFAEHGWNDITIAFPFNILEIDGLNTLASRVNLRIFVNSIETTVILKQKLKTPVRFYIEIDVGDGRSGVEATNFGQIKRILESVGNNPHLNFDGFYSHPGHTYNAKSPGEVEEISEKVVEKLRILKQHFKEEFSDLKIGMGDTPSCSLSENFDGVDNIHPGNFVFYDLVQHSLGANRLEEIAICLAVPIVAVHPERSEAIIHSGWVHQGKDSLRDSEGNIHYGFVVQLNQNGWSEPIPGAKVIKLSQEHGVLSLPGEVIQSIKVGDILGIMPVHACATAVMMGEIWTLEGERLEMMPG</sequence>
<dbReference type="Proteomes" id="UP000219193">
    <property type="component" value="Unassembled WGS sequence"/>
</dbReference>
<dbReference type="GO" id="GO:0008721">
    <property type="term" value="F:D-serine ammonia-lyase activity"/>
    <property type="evidence" value="ECO:0007669"/>
    <property type="project" value="TreeGrafter"/>
</dbReference>
<proteinExistence type="inferred from homology"/>
<dbReference type="RefSeq" id="WP_097055658.1">
    <property type="nucleotide sequence ID" value="NZ_OCMF01000001.1"/>
</dbReference>
<organism evidence="4 5">
    <name type="scientific">Salinimicrobium sediminis</name>
    <dbReference type="NCBI Taxonomy" id="1343891"/>
    <lineage>
        <taxon>Bacteria</taxon>
        <taxon>Pseudomonadati</taxon>
        <taxon>Bacteroidota</taxon>
        <taxon>Flavobacteriia</taxon>
        <taxon>Flavobacteriales</taxon>
        <taxon>Flavobacteriaceae</taxon>
        <taxon>Salinimicrobium</taxon>
    </lineage>
</organism>
<evidence type="ECO:0000259" key="3">
    <source>
        <dbReference type="SMART" id="SM01119"/>
    </source>
</evidence>
<dbReference type="InterPro" id="IPR026956">
    <property type="entry name" value="D-ser_dehydrat-like_dom"/>
</dbReference>
<keyword evidence="5" id="KW-1185">Reference proteome</keyword>
<dbReference type="OrthoDB" id="9788869at2"/>
<dbReference type="PANTHER" id="PTHR28004">
    <property type="entry name" value="ZGC:162816-RELATED"/>
    <property type="match status" value="1"/>
</dbReference>
<name>A0A285X5A5_9FLAO</name>
<dbReference type="Pfam" id="PF01168">
    <property type="entry name" value="Ala_racemase_N"/>
    <property type="match status" value="1"/>
</dbReference>
<dbReference type="Pfam" id="PF14031">
    <property type="entry name" value="D-ser_dehydrat"/>
    <property type="match status" value="1"/>
</dbReference>